<dbReference type="KEGG" id="ahw:NCTC11636_00363"/>
<dbReference type="SUPFAM" id="SSF111331">
    <property type="entry name" value="NAD kinase/diacylglycerol kinase-like"/>
    <property type="match status" value="1"/>
</dbReference>
<dbReference type="Gene3D" id="2.60.200.40">
    <property type="match status" value="1"/>
</dbReference>
<dbReference type="InterPro" id="IPR050187">
    <property type="entry name" value="Lipid_Phosphate_FormReg"/>
</dbReference>
<dbReference type="InterPro" id="IPR017438">
    <property type="entry name" value="ATP-NAD_kinase_N"/>
</dbReference>
<dbReference type="GO" id="GO:0004143">
    <property type="term" value="F:ATP-dependent diacylglycerol kinase activity"/>
    <property type="evidence" value="ECO:0007669"/>
    <property type="project" value="UniProtKB-EC"/>
</dbReference>
<dbReference type="GO" id="GO:0008654">
    <property type="term" value="P:phospholipid biosynthetic process"/>
    <property type="evidence" value="ECO:0007669"/>
    <property type="project" value="UniProtKB-KW"/>
</dbReference>
<dbReference type="RefSeq" id="WP_126381546.1">
    <property type="nucleotide sequence ID" value="NZ_LR134350.1"/>
</dbReference>
<evidence type="ECO:0000256" key="4">
    <source>
        <dbReference type="ARBA" id="ARBA00022741"/>
    </source>
</evidence>
<keyword evidence="4" id="KW-0547">Nucleotide-binding</keyword>
<protein>
    <submittedName>
        <fullName evidence="10">Diacylglycerol kinase</fullName>
        <ecNumber evidence="10">2.7.1.107</ecNumber>
    </submittedName>
</protein>
<dbReference type="EMBL" id="LR134350">
    <property type="protein sequence ID" value="VEG26126.1"/>
    <property type="molecule type" value="Genomic_DNA"/>
</dbReference>
<evidence type="ECO:0000256" key="5">
    <source>
        <dbReference type="ARBA" id="ARBA00022777"/>
    </source>
</evidence>
<dbReference type="InterPro" id="IPR001206">
    <property type="entry name" value="Diacylglycerol_kinase_cat_dom"/>
</dbReference>
<evidence type="ECO:0000259" key="9">
    <source>
        <dbReference type="PROSITE" id="PS50146"/>
    </source>
</evidence>
<keyword evidence="5 10" id="KW-0418">Kinase</keyword>
<evidence type="ECO:0000313" key="11">
    <source>
        <dbReference type="Proteomes" id="UP000266895"/>
    </source>
</evidence>
<organism evidence="10 11">
    <name type="scientific">Actinomyces howellii</name>
    <dbReference type="NCBI Taxonomy" id="52771"/>
    <lineage>
        <taxon>Bacteria</taxon>
        <taxon>Bacillati</taxon>
        <taxon>Actinomycetota</taxon>
        <taxon>Actinomycetes</taxon>
        <taxon>Actinomycetales</taxon>
        <taxon>Actinomycetaceae</taxon>
        <taxon>Actinomyces</taxon>
    </lineage>
</organism>
<dbReference type="PANTHER" id="PTHR12358:SF106">
    <property type="entry name" value="LIPID KINASE YEGS"/>
    <property type="match status" value="1"/>
</dbReference>
<keyword evidence="7" id="KW-0594">Phospholipid biosynthesis</keyword>
<proteinExistence type="inferred from homology"/>
<keyword evidence="8" id="KW-1208">Phospholipid metabolism</keyword>
<keyword evidence="7" id="KW-0443">Lipid metabolism</keyword>
<evidence type="ECO:0000256" key="1">
    <source>
        <dbReference type="ARBA" id="ARBA00001946"/>
    </source>
</evidence>
<reference evidence="10 11" key="1">
    <citation type="submission" date="2018-12" db="EMBL/GenBank/DDBJ databases">
        <authorList>
            <consortium name="Pathogen Informatics"/>
        </authorList>
    </citation>
    <scope>NUCLEOTIDE SEQUENCE [LARGE SCALE GENOMIC DNA]</scope>
    <source>
        <strain evidence="10 11">NCTC11636</strain>
    </source>
</reference>
<dbReference type="PROSITE" id="PS50146">
    <property type="entry name" value="DAGK"/>
    <property type="match status" value="1"/>
</dbReference>
<evidence type="ECO:0000256" key="3">
    <source>
        <dbReference type="ARBA" id="ARBA00022679"/>
    </source>
</evidence>
<dbReference type="GO" id="GO:0005886">
    <property type="term" value="C:plasma membrane"/>
    <property type="evidence" value="ECO:0007669"/>
    <property type="project" value="TreeGrafter"/>
</dbReference>
<dbReference type="GO" id="GO:0005524">
    <property type="term" value="F:ATP binding"/>
    <property type="evidence" value="ECO:0007669"/>
    <property type="project" value="UniProtKB-KW"/>
</dbReference>
<dbReference type="EC" id="2.7.1.107" evidence="10"/>
<feature type="domain" description="DAGKc" evidence="9">
    <location>
        <begin position="1"/>
        <end position="132"/>
    </location>
</feature>
<evidence type="ECO:0000256" key="7">
    <source>
        <dbReference type="ARBA" id="ARBA00023209"/>
    </source>
</evidence>
<dbReference type="Proteomes" id="UP000266895">
    <property type="component" value="Chromosome"/>
</dbReference>
<dbReference type="InterPro" id="IPR016064">
    <property type="entry name" value="NAD/diacylglycerol_kinase_sf"/>
</dbReference>
<sequence>MRLALISNPTSNHGRHRSAAETTRLALIARGYEVLPVGQDDTDRLSALVRQRAVDALVVVGGDGMVHQGLNLVATTGVPMGVVATGTGNDIARHFGLPARDVLSATGVIDAALTGAGRILNCDAIRVTGLDPSDEADQTGGRWCMAVVGAGIDAVVNRRANNLRWPHGEARYTMAVVPELVRMRPYGYRVTTDSGTWQGPAMLLAAANTSFIGGGMALAPSAEVTDGMLDVVRLDPVTRPGLVGLFLGIFQGTHVEHPAVHIERTRSITIEAWSEEGAGLHHPPLPYADGEAITPLPLRLEAVPAAVRLLLPR</sequence>
<evidence type="ECO:0000313" key="10">
    <source>
        <dbReference type="EMBL" id="VEG26126.1"/>
    </source>
</evidence>
<dbReference type="InterPro" id="IPR045540">
    <property type="entry name" value="YegS/DAGK_C"/>
</dbReference>
<comment type="cofactor">
    <cofactor evidence="1">
        <name>Mg(2+)</name>
        <dbReference type="ChEBI" id="CHEBI:18420"/>
    </cofactor>
</comment>
<dbReference type="PANTHER" id="PTHR12358">
    <property type="entry name" value="SPHINGOSINE KINASE"/>
    <property type="match status" value="1"/>
</dbReference>
<dbReference type="Pfam" id="PF19279">
    <property type="entry name" value="YegS_C"/>
    <property type="match status" value="1"/>
</dbReference>
<dbReference type="Pfam" id="PF00781">
    <property type="entry name" value="DAGK_cat"/>
    <property type="match status" value="1"/>
</dbReference>
<dbReference type="AlphaFoldDB" id="A0A3S4R9M0"/>
<keyword evidence="6" id="KW-0067">ATP-binding</keyword>
<keyword evidence="7" id="KW-0444">Lipid biosynthesis</keyword>
<keyword evidence="11" id="KW-1185">Reference proteome</keyword>
<keyword evidence="3 10" id="KW-0808">Transferase</keyword>
<dbReference type="Gene3D" id="3.40.50.10330">
    <property type="entry name" value="Probable inorganic polyphosphate/atp-NAD kinase, domain 1"/>
    <property type="match status" value="1"/>
</dbReference>
<comment type="similarity">
    <text evidence="2">Belongs to the diacylglycerol/lipid kinase family.</text>
</comment>
<evidence type="ECO:0000256" key="6">
    <source>
        <dbReference type="ARBA" id="ARBA00022840"/>
    </source>
</evidence>
<gene>
    <name evidence="10" type="primary">dagK_1</name>
    <name evidence="10" type="ORF">NCTC11636_00363</name>
</gene>
<evidence type="ECO:0000256" key="2">
    <source>
        <dbReference type="ARBA" id="ARBA00005983"/>
    </source>
</evidence>
<name>A0A3S4R9M0_9ACTO</name>
<dbReference type="OrthoDB" id="142078at2"/>
<evidence type="ECO:0000256" key="8">
    <source>
        <dbReference type="ARBA" id="ARBA00023264"/>
    </source>
</evidence>
<accession>A0A3S4R9M0</accession>